<name>A0AAV8VJ27_9CUCU</name>
<sequence>MEEVFMYLFLLLISSAFLLTKKRLRRYGVRPINRARKQKGMFANLCTTMLKEDHEMFFKYTRMNPNMFLHLLGLLPCIWLLYARDCIWALFGFNNSQHDY</sequence>
<evidence type="ECO:0000256" key="1">
    <source>
        <dbReference type="SAM" id="Phobius"/>
    </source>
</evidence>
<accession>A0AAV8VJ27</accession>
<dbReference type="EMBL" id="JANEYG010000087">
    <property type="protein sequence ID" value="KAJ8913796.1"/>
    <property type="molecule type" value="Genomic_DNA"/>
</dbReference>
<dbReference type="Proteomes" id="UP001159042">
    <property type="component" value="Unassembled WGS sequence"/>
</dbReference>
<protein>
    <submittedName>
        <fullName evidence="2">Uncharacterized protein</fullName>
    </submittedName>
</protein>
<feature type="transmembrane region" description="Helical" evidence="1">
    <location>
        <begin position="68"/>
        <end position="91"/>
    </location>
</feature>
<evidence type="ECO:0000313" key="2">
    <source>
        <dbReference type="EMBL" id="KAJ8913796.1"/>
    </source>
</evidence>
<feature type="transmembrane region" description="Helical" evidence="1">
    <location>
        <begin position="6"/>
        <end position="24"/>
    </location>
</feature>
<evidence type="ECO:0000313" key="3">
    <source>
        <dbReference type="Proteomes" id="UP001159042"/>
    </source>
</evidence>
<proteinExistence type="predicted"/>
<organism evidence="2 3">
    <name type="scientific">Exocentrus adspersus</name>
    <dbReference type="NCBI Taxonomy" id="1586481"/>
    <lineage>
        <taxon>Eukaryota</taxon>
        <taxon>Metazoa</taxon>
        <taxon>Ecdysozoa</taxon>
        <taxon>Arthropoda</taxon>
        <taxon>Hexapoda</taxon>
        <taxon>Insecta</taxon>
        <taxon>Pterygota</taxon>
        <taxon>Neoptera</taxon>
        <taxon>Endopterygota</taxon>
        <taxon>Coleoptera</taxon>
        <taxon>Polyphaga</taxon>
        <taxon>Cucujiformia</taxon>
        <taxon>Chrysomeloidea</taxon>
        <taxon>Cerambycidae</taxon>
        <taxon>Lamiinae</taxon>
        <taxon>Acanthocinini</taxon>
        <taxon>Exocentrus</taxon>
    </lineage>
</organism>
<reference evidence="2 3" key="1">
    <citation type="journal article" date="2023" name="Insect Mol. Biol.">
        <title>Genome sequencing provides insights into the evolution of gene families encoding plant cell wall-degrading enzymes in longhorned beetles.</title>
        <authorList>
            <person name="Shin N.R."/>
            <person name="Okamura Y."/>
            <person name="Kirsch R."/>
            <person name="Pauchet Y."/>
        </authorList>
    </citation>
    <scope>NUCLEOTIDE SEQUENCE [LARGE SCALE GENOMIC DNA]</scope>
    <source>
        <strain evidence="2">EAD_L_NR</strain>
    </source>
</reference>
<gene>
    <name evidence="2" type="ORF">NQ315_002702</name>
</gene>
<comment type="caution">
    <text evidence="2">The sequence shown here is derived from an EMBL/GenBank/DDBJ whole genome shotgun (WGS) entry which is preliminary data.</text>
</comment>
<keyword evidence="1" id="KW-0472">Membrane</keyword>
<keyword evidence="1" id="KW-0812">Transmembrane</keyword>
<dbReference type="AlphaFoldDB" id="A0AAV8VJ27"/>
<keyword evidence="3" id="KW-1185">Reference proteome</keyword>
<keyword evidence="1" id="KW-1133">Transmembrane helix</keyword>